<reference evidence="1" key="1">
    <citation type="submission" date="2018-05" db="EMBL/GenBank/DDBJ databases">
        <authorList>
            <person name="Lanie J.A."/>
            <person name="Ng W.-L."/>
            <person name="Kazmierczak K.M."/>
            <person name="Andrzejewski T.M."/>
            <person name="Davidsen T.M."/>
            <person name="Wayne K.J."/>
            <person name="Tettelin H."/>
            <person name="Glass J.I."/>
            <person name="Rusch D."/>
            <person name="Podicherti R."/>
            <person name="Tsui H.-C.T."/>
            <person name="Winkler M.E."/>
        </authorList>
    </citation>
    <scope>NUCLEOTIDE SEQUENCE</scope>
</reference>
<organism evidence="1">
    <name type="scientific">marine metagenome</name>
    <dbReference type="NCBI Taxonomy" id="408172"/>
    <lineage>
        <taxon>unclassified sequences</taxon>
        <taxon>metagenomes</taxon>
        <taxon>ecological metagenomes</taxon>
    </lineage>
</organism>
<accession>A0A382N230</accession>
<protein>
    <submittedName>
        <fullName evidence="1">Uncharacterized protein</fullName>
    </submittedName>
</protein>
<dbReference type="EMBL" id="UINC01097273">
    <property type="protein sequence ID" value="SVC54850.1"/>
    <property type="molecule type" value="Genomic_DNA"/>
</dbReference>
<evidence type="ECO:0000313" key="1">
    <source>
        <dbReference type="EMBL" id="SVC54850.1"/>
    </source>
</evidence>
<feature type="non-terminal residue" evidence="1">
    <location>
        <position position="1"/>
    </location>
</feature>
<name>A0A382N230_9ZZZZ</name>
<dbReference type="AlphaFoldDB" id="A0A382N230"/>
<proteinExistence type="predicted"/>
<sequence length="155" mass="17857">HLIVEIDSIISNCNNKINDKIIGVNYLEKLKFFLIDSLKENDFSSFDNISNETYTELNKTYGENNLVITIQQYQESLSKMKNECINDLLNVVLQGFISLDIYQNHKENELHSLSLFPKTGIVLSKNTFISEKIIKDSLILKIVNIRDTSNINIEI</sequence>
<gene>
    <name evidence="1" type="ORF">METZ01_LOCUS307704</name>
</gene>